<keyword evidence="1" id="KW-0812">Transmembrane</keyword>
<protein>
    <submittedName>
        <fullName evidence="2">VanZ family protein</fullName>
    </submittedName>
</protein>
<organism evidence="2 3">
    <name type="scientific">Endozoicomonas euniceicola</name>
    <dbReference type="NCBI Taxonomy" id="1234143"/>
    <lineage>
        <taxon>Bacteria</taxon>
        <taxon>Pseudomonadati</taxon>
        <taxon>Pseudomonadota</taxon>
        <taxon>Gammaproteobacteria</taxon>
        <taxon>Oceanospirillales</taxon>
        <taxon>Endozoicomonadaceae</taxon>
        <taxon>Endozoicomonas</taxon>
    </lineage>
</organism>
<proteinExistence type="predicted"/>
<evidence type="ECO:0000313" key="3">
    <source>
        <dbReference type="Proteomes" id="UP001163255"/>
    </source>
</evidence>
<keyword evidence="3" id="KW-1185">Reference proteome</keyword>
<dbReference type="PANTHER" id="PTHR28008:SF1">
    <property type="entry name" value="DOMAIN PROTEIN, PUTATIVE (AFU_ORTHOLOGUE AFUA_3G10980)-RELATED"/>
    <property type="match status" value="1"/>
</dbReference>
<feature type="transmembrane region" description="Helical" evidence="1">
    <location>
        <begin position="44"/>
        <end position="61"/>
    </location>
</feature>
<dbReference type="Proteomes" id="UP001163255">
    <property type="component" value="Chromosome"/>
</dbReference>
<keyword evidence="1" id="KW-0472">Membrane</keyword>
<feature type="transmembrane region" description="Helical" evidence="1">
    <location>
        <begin position="12"/>
        <end position="32"/>
    </location>
</feature>
<evidence type="ECO:0000313" key="2">
    <source>
        <dbReference type="EMBL" id="UYM17181.1"/>
    </source>
</evidence>
<name>A0ABY6GWN7_9GAMM</name>
<reference evidence="2" key="1">
    <citation type="submission" date="2022-10" db="EMBL/GenBank/DDBJ databases">
        <title>Completed Genome Sequence of two octocoral isolated bacterium, Endozoicomonas euniceicola EF212T and Endozoicomonas gorgoniicola PS125T.</title>
        <authorList>
            <person name="Chiou Y.-J."/>
            <person name="Chen Y.-H."/>
        </authorList>
    </citation>
    <scope>NUCLEOTIDE SEQUENCE</scope>
    <source>
        <strain evidence="2">EF212</strain>
    </source>
</reference>
<dbReference type="RefSeq" id="WP_262599665.1">
    <property type="nucleotide sequence ID" value="NZ_CP103300.1"/>
</dbReference>
<dbReference type="EMBL" id="CP103300">
    <property type="protein sequence ID" value="UYM17181.1"/>
    <property type="molecule type" value="Genomic_DNA"/>
</dbReference>
<dbReference type="NCBIfam" id="NF037970">
    <property type="entry name" value="vanZ_1"/>
    <property type="match status" value="1"/>
</dbReference>
<accession>A0ABY6GWN7</accession>
<keyword evidence="1" id="KW-1133">Transmembrane helix</keyword>
<dbReference type="PANTHER" id="PTHR28008">
    <property type="entry name" value="DOMAIN PROTEIN, PUTATIVE (AFU_ORTHOLOGUE AFUA_3G10980)-RELATED"/>
    <property type="match status" value="1"/>
</dbReference>
<gene>
    <name evidence="2" type="ORF">NX720_04455</name>
</gene>
<evidence type="ECO:0000256" key="1">
    <source>
        <dbReference type="SAM" id="Phobius"/>
    </source>
</evidence>
<sequence>MEAIIKKHYTLLARVFLAVALTTMTVLGLMPPEHIPLSDWNDKLQHIIAFVILAFLIDASWPETELNWKKALALLGYGLLLEVLQGFTDYRELSGLDLLADAAGIGLYAVTSPLFRKIPVINWRWNRCFSQN</sequence>